<evidence type="ECO:0000313" key="2">
    <source>
        <dbReference type="Proteomes" id="UP000747542"/>
    </source>
</evidence>
<dbReference type="EMBL" id="JAHLQT010024959">
    <property type="protein sequence ID" value="KAG7164613.1"/>
    <property type="molecule type" value="Genomic_DNA"/>
</dbReference>
<reference evidence="1" key="1">
    <citation type="journal article" date="2021" name="Sci. Adv.">
        <title>The American lobster genome reveals insights on longevity, neural, and immune adaptations.</title>
        <authorList>
            <person name="Polinski J.M."/>
            <person name="Zimin A.V."/>
            <person name="Clark K.F."/>
            <person name="Kohn A.B."/>
            <person name="Sadowski N."/>
            <person name="Timp W."/>
            <person name="Ptitsyn A."/>
            <person name="Khanna P."/>
            <person name="Romanova D.Y."/>
            <person name="Williams P."/>
            <person name="Greenwood S.J."/>
            <person name="Moroz L.L."/>
            <person name="Walt D.R."/>
            <person name="Bodnar A.G."/>
        </authorList>
    </citation>
    <scope>NUCLEOTIDE SEQUENCE</scope>
    <source>
        <strain evidence="1">GMGI-L3</strain>
    </source>
</reference>
<sequence>MNVTIDYVPPSSTPLTMQDSRLTHTFLSQPHLSKLAVHSIVEHIELDYPVAGDGHVRLHKVNLTLSSPSR</sequence>
<protein>
    <submittedName>
        <fullName evidence="1">Uncharacterized protein</fullName>
    </submittedName>
</protein>
<gene>
    <name evidence="1" type="ORF">Hamer_G004998</name>
</gene>
<evidence type="ECO:0000313" key="1">
    <source>
        <dbReference type="EMBL" id="KAG7164613.1"/>
    </source>
</evidence>
<comment type="caution">
    <text evidence="1">The sequence shown here is derived from an EMBL/GenBank/DDBJ whole genome shotgun (WGS) entry which is preliminary data.</text>
</comment>
<accession>A0A8J5JZF3</accession>
<proteinExistence type="predicted"/>
<organism evidence="1 2">
    <name type="scientific">Homarus americanus</name>
    <name type="common">American lobster</name>
    <dbReference type="NCBI Taxonomy" id="6706"/>
    <lineage>
        <taxon>Eukaryota</taxon>
        <taxon>Metazoa</taxon>
        <taxon>Ecdysozoa</taxon>
        <taxon>Arthropoda</taxon>
        <taxon>Crustacea</taxon>
        <taxon>Multicrustacea</taxon>
        <taxon>Malacostraca</taxon>
        <taxon>Eumalacostraca</taxon>
        <taxon>Eucarida</taxon>
        <taxon>Decapoda</taxon>
        <taxon>Pleocyemata</taxon>
        <taxon>Astacidea</taxon>
        <taxon>Nephropoidea</taxon>
        <taxon>Nephropidae</taxon>
        <taxon>Homarus</taxon>
    </lineage>
</organism>
<dbReference type="AlphaFoldDB" id="A0A8J5JZF3"/>
<keyword evidence="2" id="KW-1185">Reference proteome</keyword>
<dbReference type="Proteomes" id="UP000747542">
    <property type="component" value="Unassembled WGS sequence"/>
</dbReference>
<name>A0A8J5JZF3_HOMAM</name>